<dbReference type="Proteomes" id="UP000422108">
    <property type="component" value="Chromosome"/>
</dbReference>
<reference evidence="2 3" key="1">
    <citation type="submission" date="2019-11" db="EMBL/GenBank/DDBJ databases">
        <title>Comparative genomics of hydrocarbon-degrading Desulfosarcina strains.</title>
        <authorList>
            <person name="Watanabe M."/>
            <person name="Kojima H."/>
            <person name="Fukui M."/>
        </authorList>
    </citation>
    <scope>NUCLEOTIDE SEQUENCE [LARGE SCALE GENOMIC DNA]</scope>
    <source>
        <strain evidence="3">oXyS1</strain>
    </source>
</reference>
<gene>
    <name evidence="2" type="ORF">DSCOOX_43800</name>
</gene>
<name>A0A5K8AH63_9BACT</name>
<dbReference type="EMBL" id="AP021879">
    <property type="protein sequence ID" value="BBO91200.1"/>
    <property type="molecule type" value="Genomic_DNA"/>
</dbReference>
<organism evidence="2 3">
    <name type="scientific">Desulfosarcina ovata subsp. ovata</name>
    <dbReference type="NCBI Taxonomy" id="2752305"/>
    <lineage>
        <taxon>Bacteria</taxon>
        <taxon>Pseudomonadati</taxon>
        <taxon>Thermodesulfobacteriota</taxon>
        <taxon>Desulfobacteria</taxon>
        <taxon>Desulfobacterales</taxon>
        <taxon>Desulfosarcinaceae</taxon>
        <taxon>Desulfosarcina</taxon>
    </lineage>
</organism>
<dbReference type="GO" id="GO:0016491">
    <property type="term" value="F:oxidoreductase activity"/>
    <property type="evidence" value="ECO:0007669"/>
    <property type="project" value="InterPro"/>
</dbReference>
<proteinExistence type="predicted"/>
<dbReference type="PANTHER" id="PTHR43745:SF2">
    <property type="entry name" value="NITROREDUCTASE MJ1384-RELATED"/>
    <property type="match status" value="1"/>
</dbReference>
<sequence>MSRSARTASAYHRLTGYRRGRLTPHALDWAHQPRPRKPYPQLARIPFPTDLSMPEMDYADLVCQAGQSVPAPQTDLDLNTLAALFHLTHAVTARSMHGDQPFYYRSIASAGALYPFEMYLAVHDVQGVAAGVYHYDLFDFALTRLREGAVPLTPSSARRVAATIYISGIFFRSAWKYRGRAYRYVLLDAGHLLENLRLALTALGLGFCVHTDFDDARVAALLGLDEGREGGLVCVHLFSSEGGKGRLAPVADPSPLPNDIRDASRVSAREVTYTEIQEIHRAGYGPAPTATGRERQPVSPGWHPRTWIDLPPSSPAGHTDYARLLWQRRSRRNFVSQSISMDHLAAFLDPMATSVAGTCMPTGEIVAIGLLAGAGTPVAPGAYLFDPHGRRLGQLAGGAMLESMARACLDQMWLKNAAFHLLFVSDPKALDQAWGARGYRYAMLEAGRLGQQAYLAATALGWGACGIGAIYDREAADLLGLTRDGALLYLVGIGPLKGR</sequence>
<dbReference type="Gene3D" id="3.40.109.10">
    <property type="entry name" value="NADH Oxidase"/>
    <property type="match status" value="2"/>
</dbReference>
<dbReference type="NCBIfam" id="TIGR03605">
    <property type="entry name" value="antibiot_sagB"/>
    <property type="match status" value="1"/>
</dbReference>
<dbReference type="SUPFAM" id="SSF55469">
    <property type="entry name" value="FMN-dependent nitroreductase-like"/>
    <property type="match status" value="2"/>
</dbReference>
<dbReference type="CDD" id="cd02142">
    <property type="entry name" value="McbC_SagB-like_oxidoreductase"/>
    <property type="match status" value="2"/>
</dbReference>
<dbReference type="Pfam" id="PF00881">
    <property type="entry name" value="Nitroreductase"/>
    <property type="match status" value="2"/>
</dbReference>
<evidence type="ECO:0000313" key="2">
    <source>
        <dbReference type="EMBL" id="BBO91200.1"/>
    </source>
</evidence>
<feature type="domain" description="Nitroreductase" evidence="1">
    <location>
        <begin position="327"/>
        <end position="494"/>
    </location>
</feature>
<keyword evidence="3" id="KW-1185">Reference proteome</keyword>
<dbReference type="InterPro" id="IPR052544">
    <property type="entry name" value="Bacteriocin_Proc_Enz"/>
</dbReference>
<dbReference type="PANTHER" id="PTHR43745">
    <property type="entry name" value="NITROREDUCTASE MJ1384-RELATED"/>
    <property type="match status" value="1"/>
</dbReference>
<protein>
    <recommendedName>
        <fullName evidence="1">Nitroreductase domain-containing protein</fullName>
    </recommendedName>
</protein>
<feature type="domain" description="Nitroreductase" evidence="1">
    <location>
        <begin position="106"/>
        <end position="234"/>
    </location>
</feature>
<evidence type="ECO:0000259" key="1">
    <source>
        <dbReference type="Pfam" id="PF00881"/>
    </source>
</evidence>
<dbReference type="InterPro" id="IPR029479">
    <property type="entry name" value="Nitroreductase"/>
</dbReference>
<dbReference type="InterPro" id="IPR020051">
    <property type="entry name" value="SagB-type_dehydrogenase"/>
</dbReference>
<accession>A0A5K8AH63</accession>
<dbReference type="AlphaFoldDB" id="A0A5K8AH63"/>
<dbReference type="InterPro" id="IPR000415">
    <property type="entry name" value="Nitroreductase-like"/>
</dbReference>
<evidence type="ECO:0000313" key="3">
    <source>
        <dbReference type="Proteomes" id="UP000422108"/>
    </source>
</evidence>
<dbReference type="RefSeq" id="WP_155312155.1">
    <property type="nucleotide sequence ID" value="NZ_AP021879.1"/>
</dbReference>